<feature type="zinc finger region" description="TRAF-type" evidence="4">
    <location>
        <begin position="49"/>
        <end position="96"/>
    </location>
</feature>
<name>A0A1X7VN42_AMPQE</name>
<keyword evidence="2 4" id="KW-0863">Zinc-finger</keyword>
<dbReference type="Gene3D" id="3.30.40.10">
    <property type="entry name" value="Zinc/RING finger domain, C3HC4 (zinc finger)"/>
    <property type="match status" value="2"/>
</dbReference>
<organism evidence="6">
    <name type="scientific">Amphimedon queenslandica</name>
    <name type="common">Sponge</name>
    <dbReference type="NCBI Taxonomy" id="400682"/>
    <lineage>
        <taxon>Eukaryota</taxon>
        <taxon>Metazoa</taxon>
        <taxon>Porifera</taxon>
        <taxon>Demospongiae</taxon>
        <taxon>Heteroscleromorpha</taxon>
        <taxon>Haplosclerida</taxon>
        <taxon>Niphatidae</taxon>
        <taxon>Amphimedon</taxon>
    </lineage>
</organism>
<dbReference type="InterPro" id="IPR013083">
    <property type="entry name" value="Znf_RING/FYVE/PHD"/>
</dbReference>
<proteinExistence type="predicted"/>
<dbReference type="AlphaFoldDB" id="A0A1X7VN42"/>
<dbReference type="InParanoid" id="A0A1X7VN42"/>
<dbReference type="Pfam" id="PF02176">
    <property type="entry name" value="zf-TRAF"/>
    <property type="match status" value="1"/>
</dbReference>
<reference evidence="6" key="1">
    <citation type="submission" date="2017-05" db="UniProtKB">
        <authorList>
            <consortium name="EnsemblMetazoa"/>
        </authorList>
    </citation>
    <scope>IDENTIFICATION</scope>
</reference>
<protein>
    <recommendedName>
        <fullName evidence="5">TRAF-type domain-containing protein</fullName>
    </recommendedName>
</protein>
<accession>A0A1X7VN42</accession>
<keyword evidence="3 4" id="KW-0862">Zinc</keyword>
<dbReference type="PANTHER" id="PTHR10131">
    <property type="entry name" value="TNF RECEPTOR ASSOCIATED FACTOR"/>
    <property type="match status" value="1"/>
</dbReference>
<feature type="domain" description="TRAF-type" evidence="5">
    <location>
        <begin position="49"/>
        <end position="96"/>
    </location>
</feature>
<evidence type="ECO:0000313" key="6">
    <source>
        <dbReference type="EnsemblMetazoa" id="Aqu2.1.41492_001"/>
    </source>
</evidence>
<dbReference type="InterPro" id="IPR001293">
    <property type="entry name" value="Znf_TRAF"/>
</dbReference>
<sequence>MCREPMGANSYFKDGRLEREIKSLKIYCTRYDKEGCQWEGSISDFTREHVHTCLYQLIECTCGCGAKMLRTDVEAHLSEVCSKRMISCEYCRRKGPHNLITGAALLNECSLSSVYFCV</sequence>
<dbReference type="PROSITE" id="PS50145">
    <property type="entry name" value="ZF_TRAF"/>
    <property type="match status" value="1"/>
</dbReference>
<evidence type="ECO:0000259" key="5">
    <source>
        <dbReference type="PROSITE" id="PS50145"/>
    </source>
</evidence>
<evidence type="ECO:0000256" key="4">
    <source>
        <dbReference type="PROSITE-ProRule" id="PRU00207"/>
    </source>
</evidence>
<dbReference type="PANTHER" id="PTHR10131:SF94">
    <property type="entry name" value="TNF RECEPTOR-ASSOCIATED FACTOR 4"/>
    <property type="match status" value="1"/>
</dbReference>
<evidence type="ECO:0000256" key="1">
    <source>
        <dbReference type="ARBA" id="ARBA00022723"/>
    </source>
</evidence>
<keyword evidence="1 4" id="KW-0479">Metal-binding</keyword>
<dbReference type="eggNOG" id="KOG0297">
    <property type="taxonomic scope" value="Eukaryota"/>
</dbReference>
<dbReference type="GO" id="GO:0008270">
    <property type="term" value="F:zinc ion binding"/>
    <property type="evidence" value="ECO:0007669"/>
    <property type="project" value="UniProtKB-KW"/>
</dbReference>
<dbReference type="SUPFAM" id="SSF49599">
    <property type="entry name" value="TRAF domain-like"/>
    <property type="match status" value="1"/>
</dbReference>
<evidence type="ECO:0000256" key="3">
    <source>
        <dbReference type="ARBA" id="ARBA00022833"/>
    </source>
</evidence>
<evidence type="ECO:0000256" key="2">
    <source>
        <dbReference type="ARBA" id="ARBA00022771"/>
    </source>
</evidence>
<dbReference type="EnsemblMetazoa" id="Aqu2.1.41492_001">
    <property type="protein sequence ID" value="Aqu2.1.41492_001"/>
    <property type="gene ID" value="Aqu2.1.41492"/>
</dbReference>